<evidence type="ECO:0000313" key="3">
    <source>
        <dbReference type="Proteomes" id="UP000523955"/>
    </source>
</evidence>
<feature type="transmembrane region" description="Helical" evidence="1">
    <location>
        <begin position="195"/>
        <end position="215"/>
    </location>
</feature>
<comment type="caution">
    <text evidence="2">The sequence shown here is derived from an EMBL/GenBank/DDBJ whole genome shotgun (WGS) entry which is preliminary data.</text>
</comment>
<feature type="transmembrane region" description="Helical" evidence="1">
    <location>
        <begin position="221"/>
        <end position="240"/>
    </location>
</feature>
<sequence>MAAHPVLVASAVAAVLHVLWWWLLANSGGDIAAQDAWAEFARDHPGSAYTFAWYGGMHPVSYSVLSPYLMAALGVRTTMMVAGTLSSGLLALLLVRSRAIERPLWPALYGALAFAGNAVSGRVTFGLGALFALAAVAVVFAWPSRWRTDRRWHRVLRGLAAALLAATATAASPVAGLFLGIAAAALWLDRRRPAAYALGVPPVLVVALSAWLFPFSGQQPMHFGSAVLPFLTGVALWLLAPKGWRSVRIGAAVYAVAVLAVWLIPSPIGTNVSRLGLTFGGVLLVAVATRRRRTRPLPVRRWVSAALATVLLAVAITTSTVWQVATAARDAITTSTPAAWAIDIKPLIAELARRDARFGRVEVVPSRSHAESSALAPYANLARGWNRQADAERNPLFYGDELLTPTAYHDWLHRWAVHYVVLPVGAPDAAAAQEAALVASGLPYLRHVWSNASWRLYEVRDPAPLADEPAVVTSFDATGVTLYLPRAADVVVRIPDSPWLSLLDGTGSPIAPPEVQPDLSVVNVDGCLSIGPVPAVDGQPEDDWTVLHAPKAGTYRIAAPYKLPRGTACPDAMLEPAAP</sequence>
<proteinExistence type="predicted"/>
<keyword evidence="1" id="KW-1133">Transmembrane helix</keyword>
<feature type="transmembrane region" description="Helical" evidence="1">
    <location>
        <begin position="160"/>
        <end position="188"/>
    </location>
</feature>
<keyword evidence="1" id="KW-0472">Membrane</keyword>
<reference evidence="2 3" key="1">
    <citation type="submission" date="2020-08" db="EMBL/GenBank/DDBJ databases">
        <authorList>
            <person name="Seo M.-J."/>
        </authorList>
    </citation>
    <scope>NUCLEOTIDE SEQUENCE [LARGE SCALE GENOMIC DNA]</scope>
    <source>
        <strain evidence="2 3">KIGAM211</strain>
    </source>
</reference>
<protein>
    <submittedName>
        <fullName evidence="2">MFS transporter</fullName>
    </submittedName>
</protein>
<keyword evidence="3" id="KW-1185">Reference proteome</keyword>
<feature type="transmembrane region" description="Helical" evidence="1">
    <location>
        <begin position="302"/>
        <end position="325"/>
    </location>
</feature>
<dbReference type="AlphaFoldDB" id="A0A7X0V9X9"/>
<organism evidence="2 3">
    <name type="scientific">Nocardioides luti</name>
    <dbReference type="NCBI Taxonomy" id="2761101"/>
    <lineage>
        <taxon>Bacteria</taxon>
        <taxon>Bacillati</taxon>
        <taxon>Actinomycetota</taxon>
        <taxon>Actinomycetes</taxon>
        <taxon>Propionibacteriales</taxon>
        <taxon>Nocardioidaceae</taxon>
        <taxon>Nocardioides</taxon>
    </lineage>
</organism>
<evidence type="ECO:0000256" key="1">
    <source>
        <dbReference type="SAM" id="Phobius"/>
    </source>
</evidence>
<evidence type="ECO:0000313" key="2">
    <source>
        <dbReference type="EMBL" id="MBB6627149.1"/>
    </source>
</evidence>
<dbReference type="EMBL" id="JACKXE010000001">
    <property type="protein sequence ID" value="MBB6627149.1"/>
    <property type="molecule type" value="Genomic_DNA"/>
</dbReference>
<feature type="transmembrane region" description="Helical" evidence="1">
    <location>
        <begin position="68"/>
        <end position="95"/>
    </location>
</feature>
<accession>A0A7X0V9X9</accession>
<keyword evidence="1" id="KW-0812">Transmembrane</keyword>
<gene>
    <name evidence="2" type="ORF">H5V45_07425</name>
</gene>
<feature type="transmembrane region" description="Helical" evidence="1">
    <location>
        <begin position="107"/>
        <end position="140"/>
    </location>
</feature>
<feature type="transmembrane region" description="Helical" evidence="1">
    <location>
        <begin position="247"/>
        <end position="265"/>
    </location>
</feature>
<feature type="transmembrane region" description="Helical" evidence="1">
    <location>
        <begin position="271"/>
        <end position="290"/>
    </location>
</feature>
<dbReference type="Proteomes" id="UP000523955">
    <property type="component" value="Unassembled WGS sequence"/>
</dbReference>
<name>A0A7X0V9X9_9ACTN</name>